<organism evidence="6 7">
    <name type="scientific">Phialocephala subalpina</name>
    <dbReference type="NCBI Taxonomy" id="576137"/>
    <lineage>
        <taxon>Eukaryota</taxon>
        <taxon>Fungi</taxon>
        <taxon>Dikarya</taxon>
        <taxon>Ascomycota</taxon>
        <taxon>Pezizomycotina</taxon>
        <taxon>Leotiomycetes</taxon>
        <taxon>Helotiales</taxon>
        <taxon>Mollisiaceae</taxon>
        <taxon>Phialocephala</taxon>
        <taxon>Phialocephala fortinii species complex</taxon>
    </lineage>
</organism>
<feature type="transmembrane region" description="Helical" evidence="5">
    <location>
        <begin position="137"/>
        <end position="155"/>
    </location>
</feature>
<comment type="subcellular location">
    <subcellularLocation>
        <location evidence="1">Membrane</location>
        <topology evidence="1">Multi-pass membrane protein</topology>
    </subcellularLocation>
</comment>
<sequence>MPSSTEETSADVEAGTAAAAAILVEAPGTVVLENSRSKLKHGHDGTLVLYPQPSEDPNDPLNWTYSRKIVNFSLVAFYVLMVFAFQDIPVIVFQDYVEELGMTYEQLNNTFGLNCAGLALGCLMFIPFSIKYGRRPIYIVTTFVMFFTTICMMGVDLVMGLAGAVADTIVQMTVNDLFFLHQRGIMNAIYLIFVNVGVYLAPVAAGYSAQSQGWPWIYWWCTIFFGIIMVLFLFFYEETKYMATTMGEKVAVSEILVCGEEKGIEAGEKHSAETETSAPTARTIDSSIPLKLYRQRMALVTETPGTFKDFLHHFYNPLLMLAIPGVAYTALQYGAFLSWISVVATTESDFFSSDPYDFSTSGIGLLNLAPFIGAVVAAPYSGSLSDWSIIWLSKRNGGVYEPEYRLYLAVFPALVGPAGLFLYGFALAHDAHWVVPMAGVALYGFSQASIQALSLTYLMDSYEEILGDALVGVCFVRNAIAAAIVFAVSPWIVGMGMYSTFVLLGLVALFVMLLCVPMIIWGKKLRILCKHRYATYAKVQSARRG</sequence>
<feature type="transmembrane region" description="Helical" evidence="5">
    <location>
        <begin position="362"/>
        <end position="385"/>
    </location>
</feature>
<dbReference type="STRING" id="576137.A0A1L7XRN0"/>
<evidence type="ECO:0000256" key="2">
    <source>
        <dbReference type="ARBA" id="ARBA00022692"/>
    </source>
</evidence>
<name>A0A1L7XRN0_9HELO</name>
<dbReference type="Pfam" id="PF07690">
    <property type="entry name" value="MFS_1"/>
    <property type="match status" value="1"/>
</dbReference>
<dbReference type="Gene3D" id="1.20.1250.20">
    <property type="entry name" value="MFS general substrate transporter like domains"/>
    <property type="match status" value="1"/>
</dbReference>
<evidence type="ECO:0000313" key="7">
    <source>
        <dbReference type="Proteomes" id="UP000184330"/>
    </source>
</evidence>
<evidence type="ECO:0000256" key="5">
    <source>
        <dbReference type="SAM" id="Phobius"/>
    </source>
</evidence>
<keyword evidence="3 5" id="KW-1133">Transmembrane helix</keyword>
<dbReference type="Proteomes" id="UP000184330">
    <property type="component" value="Unassembled WGS sequence"/>
</dbReference>
<feature type="transmembrane region" description="Helical" evidence="5">
    <location>
        <begin position="318"/>
        <end position="342"/>
    </location>
</feature>
<feature type="transmembrane region" description="Helical" evidence="5">
    <location>
        <begin position="217"/>
        <end position="236"/>
    </location>
</feature>
<dbReference type="OrthoDB" id="5215911at2759"/>
<proteinExistence type="predicted"/>
<dbReference type="InterPro" id="IPR011701">
    <property type="entry name" value="MFS"/>
</dbReference>
<feature type="transmembrane region" description="Helical" evidence="5">
    <location>
        <begin position="69"/>
        <end position="91"/>
    </location>
</feature>
<dbReference type="SUPFAM" id="SSF103473">
    <property type="entry name" value="MFS general substrate transporter"/>
    <property type="match status" value="1"/>
</dbReference>
<feature type="transmembrane region" description="Helical" evidence="5">
    <location>
        <begin position="406"/>
        <end position="427"/>
    </location>
</feature>
<dbReference type="AlphaFoldDB" id="A0A1L7XRN0"/>
<evidence type="ECO:0000256" key="3">
    <source>
        <dbReference type="ARBA" id="ARBA00022989"/>
    </source>
</evidence>
<dbReference type="PANTHER" id="PTHR23502">
    <property type="entry name" value="MAJOR FACILITATOR SUPERFAMILY"/>
    <property type="match status" value="1"/>
</dbReference>
<keyword evidence="7" id="KW-1185">Reference proteome</keyword>
<dbReference type="InterPro" id="IPR036259">
    <property type="entry name" value="MFS_trans_sf"/>
</dbReference>
<keyword evidence="4 5" id="KW-0472">Membrane</keyword>
<feature type="transmembrane region" description="Helical" evidence="5">
    <location>
        <begin position="111"/>
        <end position="130"/>
    </location>
</feature>
<evidence type="ECO:0000256" key="1">
    <source>
        <dbReference type="ARBA" id="ARBA00004141"/>
    </source>
</evidence>
<dbReference type="GO" id="GO:0005886">
    <property type="term" value="C:plasma membrane"/>
    <property type="evidence" value="ECO:0007669"/>
    <property type="project" value="TreeGrafter"/>
</dbReference>
<evidence type="ECO:0000313" key="6">
    <source>
        <dbReference type="EMBL" id="CZR67587.1"/>
    </source>
</evidence>
<reference evidence="6 7" key="1">
    <citation type="submission" date="2016-03" db="EMBL/GenBank/DDBJ databases">
        <authorList>
            <person name="Ploux O."/>
        </authorList>
    </citation>
    <scope>NUCLEOTIDE SEQUENCE [LARGE SCALE GENOMIC DNA]</scope>
    <source>
        <strain evidence="6 7">UAMH 11012</strain>
    </source>
</reference>
<feature type="transmembrane region" description="Helical" evidence="5">
    <location>
        <begin position="470"/>
        <end position="492"/>
    </location>
</feature>
<feature type="transmembrane region" description="Helical" evidence="5">
    <location>
        <begin position="498"/>
        <end position="522"/>
    </location>
</feature>
<gene>
    <name evidence="6" type="ORF">PAC_17486</name>
</gene>
<protein>
    <submittedName>
        <fullName evidence="6">Related to HOL1, putative substrate-H+ antiporter</fullName>
    </submittedName>
</protein>
<evidence type="ECO:0000256" key="4">
    <source>
        <dbReference type="ARBA" id="ARBA00023136"/>
    </source>
</evidence>
<feature type="transmembrane region" description="Helical" evidence="5">
    <location>
        <begin position="187"/>
        <end position="205"/>
    </location>
</feature>
<feature type="transmembrane region" description="Helical" evidence="5">
    <location>
        <begin position="433"/>
        <end position="458"/>
    </location>
</feature>
<accession>A0A1L7XRN0</accession>
<keyword evidence="2 5" id="KW-0812">Transmembrane</keyword>
<dbReference type="PANTHER" id="PTHR23502:SF50">
    <property type="entry name" value="TRANSPORTER, PUTATIVE (AFU_ORTHOLOGUE AFUA_5G00430)-RELATED"/>
    <property type="match status" value="1"/>
</dbReference>
<dbReference type="EMBL" id="FJOG01000045">
    <property type="protein sequence ID" value="CZR67587.1"/>
    <property type="molecule type" value="Genomic_DNA"/>
</dbReference>
<dbReference type="GO" id="GO:0022857">
    <property type="term" value="F:transmembrane transporter activity"/>
    <property type="evidence" value="ECO:0007669"/>
    <property type="project" value="InterPro"/>
</dbReference>